<dbReference type="AlphaFoldDB" id="A0A348G3R9"/>
<dbReference type="InterPro" id="IPR000073">
    <property type="entry name" value="AB_hydrolase_1"/>
</dbReference>
<dbReference type="GO" id="GO:0016787">
    <property type="term" value="F:hydrolase activity"/>
    <property type="evidence" value="ECO:0007669"/>
    <property type="project" value="UniProtKB-KW"/>
</dbReference>
<evidence type="ECO:0000313" key="4">
    <source>
        <dbReference type="Proteomes" id="UP000266934"/>
    </source>
</evidence>
<dbReference type="RefSeq" id="WP_160140629.1">
    <property type="nucleotide sequence ID" value="NZ_AP018907.1"/>
</dbReference>
<dbReference type="EMBL" id="AP018907">
    <property type="protein sequence ID" value="BBF94202.1"/>
    <property type="molecule type" value="Genomic_DNA"/>
</dbReference>
<dbReference type="InterPro" id="IPR029058">
    <property type="entry name" value="AB_hydrolase_fold"/>
</dbReference>
<evidence type="ECO:0000259" key="2">
    <source>
        <dbReference type="Pfam" id="PF12697"/>
    </source>
</evidence>
<reference evidence="3 4" key="1">
    <citation type="submission" date="2018-08" db="EMBL/GenBank/DDBJ databases">
        <title>Complete genome sequencing of Blastochloris tepida GI.</title>
        <authorList>
            <person name="Tsukatani Y."/>
            <person name="Mori H."/>
        </authorList>
    </citation>
    <scope>NUCLEOTIDE SEQUENCE [LARGE SCALE GENOMIC DNA]</scope>
    <source>
        <strain evidence="3 4">GI</strain>
    </source>
</reference>
<name>A0A348G3R9_9HYPH</name>
<dbReference type="GO" id="GO:0016020">
    <property type="term" value="C:membrane"/>
    <property type="evidence" value="ECO:0007669"/>
    <property type="project" value="TreeGrafter"/>
</dbReference>
<gene>
    <name evidence="3" type="ORF">BLTE_28870</name>
</gene>
<accession>A0A348G3R9</accession>
<dbReference type="OrthoDB" id="9780765at2"/>
<keyword evidence="1 3" id="KW-0378">Hydrolase</keyword>
<dbReference type="InterPro" id="IPR050266">
    <property type="entry name" value="AB_hydrolase_sf"/>
</dbReference>
<dbReference type="Gene3D" id="3.40.50.1820">
    <property type="entry name" value="alpha/beta hydrolase"/>
    <property type="match status" value="1"/>
</dbReference>
<evidence type="ECO:0000313" key="3">
    <source>
        <dbReference type="EMBL" id="BBF94202.1"/>
    </source>
</evidence>
<organism evidence="3 4">
    <name type="scientific">Blastochloris tepida</name>
    <dbReference type="NCBI Taxonomy" id="2233851"/>
    <lineage>
        <taxon>Bacteria</taxon>
        <taxon>Pseudomonadati</taxon>
        <taxon>Pseudomonadota</taxon>
        <taxon>Alphaproteobacteria</taxon>
        <taxon>Hyphomicrobiales</taxon>
        <taxon>Blastochloridaceae</taxon>
        <taxon>Blastochloris</taxon>
    </lineage>
</organism>
<evidence type="ECO:0000256" key="1">
    <source>
        <dbReference type="ARBA" id="ARBA00022801"/>
    </source>
</evidence>
<keyword evidence="4" id="KW-1185">Reference proteome</keyword>
<dbReference type="Proteomes" id="UP000266934">
    <property type="component" value="Chromosome"/>
</dbReference>
<dbReference type="PANTHER" id="PTHR43798:SF31">
    <property type="entry name" value="AB HYDROLASE SUPERFAMILY PROTEIN YCLE"/>
    <property type="match status" value="1"/>
</dbReference>
<dbReference type="Pfam" id="PF12697">
    <property type="entry name" value="Abhydrolase_6"/>
    <property type="match status" value="1"/>
</dbReference>
<dbReference type="PANTHER" id="PTHR43798">
    <property type="entry name" value="MONOACYLGLYCEROL LIPASE"/>
    <property type="match status" value="1"/>
</dbReference>
<dbReference type="KEGG" id="blag:BLTE_28870"/>
<feature type="domain" description="AB hydrolase-1" evidence="2">
    <location>
        <begin position="28"/>
        <end position="246"/>
    </location>
</feature>
<dbReference type="SUPFAM" id="SSF53474">
    <property type="entry name" value="alpha/beta-Hydrolases"/>
    <property type="match status" value="1"/>
</dbReference>
<sequence>MTSETVAMAGAPVHLVHSGEAGDGGLHLIWAHGWGHSGATMAPLAESAARWGRSTLIDFPGFGLSPPPPAVWSTADYADAVASWLATLPPGRRVWIGHSFGCRVGLQLAARHPQAVDALCLVAAAGLKRQRSPWQRARMWLKVRAFKTLKLFVPEGPARERLRARFGSADYATAGAMRAIFLETIREDLTEAARAVRVPTLLVYGTLDADTPPEIGQRLNTLIPGSRLVLLERQDHHTVLGQARPQTLFQIQTFLKGLGWLA</sequence>
<protein>
    <submittedName>
        <fullName evidence="3">Alpha/beta hydrolase</fullName>
    </submittedName>
</protein>
<dbReference type="PRINTS" id="PR00111">
    <property type="entry name" value="ABHYDROLASE"/>
</dbReference>
<proteinExistence type="predicted"/>